<evidence type="ECO:0000256" key="1">
    <source>
        <dbReference type="SAM" id="SignalP"/>
    </source>
</evidence>
<reference evidence="3" key="1">
    <citation type="submission" date="2017-06" db="EMBL/GenBank/DDBJ databases">
        <title>Herbaspirillum phytohormonus sp. nov., isolated from the root nodule of Robinia pseudoacacia in lead-zinc mine.</title>
        <authorList>
            <person name="Fan M."/>
            <person name="Lin Y."/>
        </authorList>
    </citation>
    <scope>NUCLEOTIDE SEQUENCE [LARGE SCALE GENOMIC DNA]</scope>
    <source>
        <strain evidence="3">SC-089</strain>
    </source>
</reference>
<accession>A0A225MMR3</accession>
<feature type="signal peptide" evidence="1">
    <location>
        <begin position="1"/>
        <end position="27"/>
    </location>
</feature>
<proteinExistence type="predicted"/>
<evidence type="ECO:0008006" key="4">
    <source>
        <dbReference type="Google" id="ProtNLM"/>
    </source>
</evidence>
<dbReference type="Proteomes" id="UP000214603">
    <property type="component" value="Unassembled WGS sequence"/>
</dbReference>
<protein>
    <recommendedName>
        <fullName evidence="4">WG repeat-containing protein</fullName>
    </recommendedName>
</protein>
<gene>
    <name evidence="2" type="ORF">CEY11_10300</name>
</gene>
<dbReference type="RefSeq" id="WP_088603317.1">
    <property type="nucleotide sequence ID" value="NZ_NJIH01000006.1"/>
</dbReference>
<organism evidence="2 3">
    <name type="scientific">Candidimonas nitroreducens</name>
    <dbReference type="NCBI Taxonomy" id="683354"/>
    <lineage>
        <taxon>Bacteria</taxon>
        <taxon>Pseudomonadati</taxon>
        <taxon>Pseudomonadota</taxon>
        <taxon>Betaproteobacteria</taxon>
        <taxon>Burkholderiales</taxon>
        <taxon>Alcaligenaceae</taxon>
        <taxon>Candidimonas</taxon>
    </lineage>
</organism>
<dbReference type="EMBL" id="NJIH01000006">
    <property type="protein sequence ID" value="OWT60059.1"/>
    <property type="molecule type" value="Genomic_DNA"/>
</dbReference>
<dbReference type="PANTHER" id="PTHR37841:SF1">
    <property type="entry name" value="DUF3298 DOMAIN-CONTAINING PROTEIN"/>
    <property type="match status" value="1"/>
</dbReference>
<comment type="caution">
    <text evidence="2">The sequence shown here is derived from an EMBL/GenBank/DDBJ whole genome shotgun (WGS) entry which is preliminary data.</text>
</comment>
<dbReference type="PANTHER" id="PTHR37841">
    <property type="entry name" value="GLR2918 PROTEIN"/>
    <property type="match status" value="1"/>
</dbReference>
<sequence length="842" mass="91549">MFRLPLKGRFGPACLLCVLLIAGMAKAAPAPTAPSPPRYILCDDYCALVNQRGGLVTTRLFQKIHPFEGPVAIFEHDGKRGAIDAQGRVVLAPIYSDLEIVGGGKFLVARRAVPTQNQKPTDSIYTYAGKLILRREGSSGVGVWQGRPYYWICPPGSPEPGASDHRCGAVFVGMHGKPAIRFKRFIPGDGRMPGRASTDGSKFGLIDRRLKFMTAQQYTDVWPLAGHLIAVSTGQGIGVVDAQGQTVIPVGRYEEIFFGSDDLFILAYDKGAPDCGRYLYKNGRPVSVPAGVCAGPAMPQTAQAGYALVTNGRGLGAIDARGRIIVPMKYANLGRINRHYLGFGSQRNGVRWGVLDRNGRLIFKADYRNARAGPGDTLALQTDSGWGLLAASGKWLAEPRFEQVEVLGDKLAVLKLAQSGNTPGSYLFFDGRGKRLDPTSLYAPAPVKAGDGYTNWKIWHATPRSPHQVLAGLIDADGHTLVPVQYRHADFVYLGDALWGVSTGASNTPDVADVYGPGARRVDALRPFHDIEPFEHGVTTARTKEGDAVLIDKAGKILASFNALFPRYGTRSAKIDPLVEQALDRCFRSDPTVVPGSVDPATRRICGNRELEALSRATELAYYGAQAGHCLPDVFLALRPAYDKALEACATDTCLNKAMHRFRGRIADAARSCKAGQETKSPDAPVDDRTRAGIEAFLHKADAAFEQDVADAAASRQDEHDDTLLFSRMMLGKDPAVLVYAATYARNEPFWLLRQAPDGRWHLLLSGHSDTGPAAVGGLHNGLPILQIRRNADCCGQEDITYYQYDGKRYRERNSCTLLFDGDGKDAKPLLLCDTPRYHRGP</sequence>
<keyword evidence="3" id="KW-1185">Reference proteome</keyword>
<feature type="chain" id="PRO_5013257091" description="WG repeat-containing protein" evidence="1">
    <location>
        <begin position="28"/>
        <end position="842"/>
    </location>
</feature>
<name>A0A225MMR3_9BURK</name>
<evidence type="ECO:0000313" key="2">
    <source>
        <dbReference type="EMBL" id="OWT60059.1"/>
    </source>
</evidence>
<dbReference type="OrthoDB" id="5380961at2"/>
<keyword evidence="1" id="KW-0732">Signal</keyword>
<dbReference type="AlphaFoldDB" id="A0A225MMR3"/>
<evidence type="ECO:0000313" key="3">
    <source>
        <dbReference type="Proteomes" id="UP000214603"/>
    </source>
</evidence>